<dbReference type="InterPro" id="IPR002052">
    <property type="entry name" value="DNA_methylase_N6_adenine_CS"/>
</dbReference>
<keyword evidence="2 10" id="KW-0489">Methyltransferase</keyword>
<evidence type="ECO:0000313" key="11">
    <source>
        <dbReference type="Proteomes" id="UP000606580"/>
    </source>
</evidence>
<evidence type="ECO:0000256" key="4">
    <source>
        <dbReference type="ARBA" id="ARBA00022691"/>
    </source>
</evidence>
<accession>A0A848D4G2</accession>
<evidence type="ECO:0000256" key="2">
    <source>
        <dbReference type="ARBA" id="ARBA00022603"/>
    </source>
</evidence>
<keyword evidence="4" id="KW-0949">S-adenosyl-L-methionine</keyword>
<dbReference type="SUPFAM" id="SSF53335">
    <property type="entry name" value="S-adenosyl-L-methionine-dependent methyltransferases"/>
    <property type="match status" value="1"/>
</dbReference>
<dbReference type="InterPro" id="IPR025931">
    <property type="entry name" value="TaqI_C"/>
</dbReference>
<dbReference type="InterPro" id="IPR050953">
    <property type="entry name" value="N4_N6_ade-DNA_methylase"/>
</dbReference>
<keyword evidence="3" id="KW-0808">Transferase</keyword>
<dbReference type="Pfam" id="PF07669">
    <property type="entry name" value="Eco57I"/>
    <property type="match status" value="1"/>
</dbReference>
<protein>
    <recommendedName>
        <fullName evidence="1">site-specific DNA-methyltransferase (adenine-specific)</fullName>
        <ecNumber evidence="1">2.1.1.72</ecNumber>
    </recommendedName>
</protein>
<comment type="caution">
    <text evidence="10">The sequence shown here is derived from an EMBL/GenBank/DDBJ whole genome shotgun (WGS) entry which is preliminary data.</text>
</comment>
<comment type="catalytic activity">
    <reaction evidence="7">
        <text>a 2'-deoxyadenosine in DNA + S-adenosyl-L-methionine = an N(6)-methyl-2'-deoxyadenosine in DNA + S-adenosyl-L-homocysteine + H(+)</text>
        <dbReference type="Rhea" id="RHEA:15197"/>
        <dbReference type="Rhea" id="RHEA-COMP:12418"/>
        <dbReference type="Rhea" id="RHEA-COMP:12419"/>
        <dbReference type="ChEBI" id="CHEBI:15378"/>
        <dbReference type="ChEBI" id="CHEBI:57856"/>
        <dbReference type="ChEBI" id="CHEBI:59789"/>
        <dbReference type="ChEBI" id="CHEBI:90615"/>
        <dbReference type="ChEBI" id="CHEBI:90616"/>
        <dbReference type="EC" id="2.1.1.72"/>
    </reaction>
</comment>
<evidence type="ECO:0000313" key="10">
    <source>
        <dbReference type="EMBL" id="NMG82789.1"/>
    </source>
</evidence>
<feature type="domain" description="Type II methyltransferase M.TaqI-like" evidence="8">
    <location>
        <begin position="195"/>
        <end position="391"/>
    </location>
</feature>
<dbReference type="Pfam" id="PF12950">
    <property type="entry name" value="TaqI_C"/>
    <property type="match status" value="1"/>
</dbReference>
<dbReference type="GO" id="GO:0032259">
    <property type="term" value="P:methylation"/>
    <property type="evidence" value="ECO:0007669"/>
    <property type="project" value="UniProtKB-KW"/>
</dbReference>
<dbReference type="InterPro" id="IPR023135">
    <property type="entry name" value="N6_DNA_MeTrfase_TaqI_C"/>
</dbReference>
<dbReference type="Gene3D" id="3.90.220.10">
    <property type="entry name" value="Adenine-n6-DNA-methyltransferase Taqi, Chain A, domain 2"/>
    <property type="match status" value="1"/>
</dbReference>
<evidence type="ECO:0000259" key="8">
    <source>
        <dbReference type="Pfam" id="PF07669"/>
    </source>
</evidence>
<dbReference type="Proteomes" id="UP000606580">
    <property type="component" value="Unassembled WGS sequence"/>
</dbReference>
<reference evidence="10" key="1">
    <citation type="journal article" date="2020" name="MBio">
        <title>'Candidatus Ethanoperedens,' a Thermophilic Genus of Archaea Mediating the Anaerobic Oxidation of Ethane.</title>
        <authorList>
            <person name="Hahn C.J."/>
            <person name="Laso-Perez R."/>
            <person name="Vulcano F."/>
            <person name="Vaziourakis K.M."/>
            <person name="Stokke R."/>
            <person name="Steen I.H."/>
            <person name="Teske A."/>
            <person name="Boetius A."/>
            <person name="Liebeke M."/>
            <person name="Amann R."/>
            <person name="Knittel K."/>
            <person name="Wegener G."/>
        </authorList>
    </citation>
    <scope>NUCLEOTIDE SEQUENCE</scope>
    <source>
        <strain evidence="10">GoM-Arc1-LC-WB58</strain>
    </source>
</reference>
<dbReference type="InterPro" id="IPR011639">
    <property type="entry name" value="MethylTrfase_TaqI-like_dom"/>
</dbReference>
<sequence>TSESTGVYPDLLNRFRLAESKYNSGIFDFKADAVTLRLNIDDKVLKTIIESLYYPLSPYEFSVLGVEILGDVYEQFLGKVIRLTAGHQAKVETKPEVKKAGGVYYTPKYIVDYIVRNTVGKLAAGKTPGEIAEIKILDPACGSGSFLIGAYTYLLKYHLDWYVENKPKKYKEAVFQVRENEWYLTTNEKKRILLNNIFGVDIDSQAVEVTKLSLQLKVLENESRESVDQQVKLGMEGILPNLGGNIKCGNSLIGPDFYDAGQMRLFDEAEMRRVNVFDWRDEVKGFGEILKKGGFDCVIGNPPYLNLTVNTCSTDVLSYYGKRYKSFISAQSKNLFAIFIERSLQLRSSNAYHSFIVPEGLARTRSYATTRKLMTEHAALQSILLFDSQVFGNAVIGNLIFVLTAEHQVESYKVQRMHSNLSIEDICIIPHDPVKQTEDNMWKTTPESAASSLVANIQSSYPMADKMYKFYKGMVVKNRKNHLRAELREGDLPFILGSNLDRYRLQYKFYTTYNELTIVGGTKVLVKHMECPRLLVRRTGDYLCATFSDEPQLVESTLYIVAGANRDSLLYLLGVLNSKLFTFIVRQKMITNKQAFPQILMTDLKQLPIRTIDFSNPDEKAQHDKLVSLVDNMLELQKKYHEARMDRDKELYERQIKLVDAQIDGLVYDLYGLTEGEIAIVEESVEK</sequence>
<keyword evidence="5" id="KW-0680">Restriction system</keyword>
<dbReference type="PROSITE" id="PS00092">
    <property type="entry name" value="N6_MTASE"/>
    <property type="match status" value="1"/>
</dbReference>
<dbReference type="PANTHER" id="PTHR33841">
    <property type="entry name" value="DNA METHYLTRANSFERASE YEEA-RELATED"/>
    <property type="match status" value="1"/>
</dbReference>
<evidence type="ECO:0000256" key="7">
    <source>
        <dbReference type="ARBA" id="ARBA00047942"/>
    </source>
</evidence>
<keyword evidence="6" id="KW-0238">DNA-binding</keyword>
<dbReference type="EMBL" id="WNEG01000025">
    <property type="protein sequence ID" value="NMG82789.1"/>
    <property type="molecule type" value="Genomic_DNA"/>
</dbReference>
<dbReference type="AlphaFoldDB" id="A0A848D4G2"/>
<evidence type="ECO:0000256" key="6">
    <source>
        <dbReference type="ARBA" id="ARBA00023125"/>
    </source>
</evidence>
<dbReference type="GO" id="GO:0009007">
    <property type="term" value="F:site-specific DNA-methyltransferase (adenine-specific) activity"/>
    <property type="evidence" value="ECO:0007669"/>
    <property type="project" value="UniProtKB-EC"/>
</dbReference>
<dbReference type="InterPro" id="IPR029063">
    <property type="entry name" value="SAM-dependent_MTases_sf"/>
</dbReference>
<dbReference type="GO" id="GO:0009307">
    <property type="term" value="P:DNA restriction-modification system"/>
    <property type="evidence" value="ECO:0007669"/>
    <property type="project" value="UniProtKB-KW"/>
</dbReference>
<evidence type="ECO:0000256" key="5">
    <source>
        <dbReference type="ARBA" id="ARBA00022747"/>
    </source>
</evidence>
<dbReference type="Gene3D" id="3.40.50.150">
    <property type="entry name" value="Vaccinia Virus protein VP39"/>
    <property type="match status" value="1"/>
</dbReference>
<dbReference type="PRINTS" id="PR00507">
    <property type="entry name" value="N12N6MTFRASE"/>
</dbReference>
<evidence type="ECO:0000256" key="3">
    <source>
        <dbReference type="ARBA" id="ARBA00022679"/>
    </source>
</evidence>
<proteinExistence type="predicted"/>
<dbReference type="EC" id="2.1.1.72" evidence="1"/>
<evidence type="ECO:0000259" key="9">
    <source>
        <dbReference type="Pfam" id="PF12950"/>
    </source>
</evidence>
<dbReference type="GO" id="GO:0003677">
    <property type="term" value="F:DNA binding"/>
    <property type="evidence" value="ECO:0007669"/>
    <property type="project" value="UniProtKB-KW"/>
</dbReference>
<feature type="non-terminal residue" evidence="10">
    <location>
        <position position="1"/>
    </location>
</feature>
<organism evidence="10 11">
    <name type="scientific">Candidatus Ethanoperedens thermophilum</name>
    <dbReference type="NCBI Taxonomy" id="2766897"/>
    <lineage>
        <taxon>Archaea</taxon>
        <taxon>Methanobacteriati</taxon>
        <taxon>Methanobacteriota</taxon>
        <taxon>Stenosarchaea group</taxon>
        <taxon>Methanomicrobia</taxon>
        <taxon>Methanosarcinales</taxon>
        <taxon>Methanosarcinales incertae sedis</taxon>
        <taxon>GOM Arc I cluster</taxon>
        <taxon>Candidatus Ethanoperedens</taxon>
    </lineage>
</organism>
<name>A0A848D4G2_9EURY</name>
<feature type="domain" description="TaqI-like C-terminal specificity" evidence="9">
    <location>
        <begin position="493"/>
        <end position="609"/>
    </location>
</feature>
<evidence type="ECO:0000256" key="1">
    <source>
        <dbReference type="ARBA" id="ARBA00011900"/>
    </source>
</evidence>
<dbReference type="PANTHER" id="PTHR33841:SF1">
    <property type="entry name" value="DNA METHYLTRANSFERASE A"/>
    <property type="match status" value="1"/>
</dbReference>
<gene>
    <name evidence="10" type="ORF">GIS02_01115</name>
</gene>